<accession>A0AAN7UW19</accession>
<keyword evidence="1" id="KW-0472">Membrane</keyword>
<feature type="transmembrane region" description="Helical" evidence="1">
    <location>
        <begin position="63"/>
        <end position="81"/>
    </location>
</feature>
<dbReference type="AlphaFoldDB" id="A0AAN7UW19"/>
<organism evidence="2 3">
    <name type="scientific">Xylaria bambusicola</name>
    <dbReference type="NCBI Taxonomy" id="326684"/>
    <lineage>
        <taxon>Eukaryota</taxon>
        <taxon>Fungi</taxon>
        <taxon>Dikarya</taxon>
        <taxon>Ascomycota</taxon>
        <taxon>Pezizomycotina</taxon>
        <taxon>Sordariomycetes</taxon>
        <taxon>Xylariomycetidae</taxon>
        <taxon>Xylariales</taxon>
        <taxon>Xylariaceae</taxon>
        <taxon>Xylaria</taxon>
    </lineage>
</organism>
<evidence type="ECO:0000313" key="2">
    <source>
        <dbReference type="EMBL" id="KAK5632159.1"/>
    </source>
</evidence>
<keyword evidence="1" id="KW-1133">Transmembrane helix</keyword>
<protein>
    <submittedName>
        <fullName evidence="2">Uncharacterized protein</fullName>
    </submittedName>
</protein>
<name>A0AAN7UW19_9PEZI</name>
<sequence>MLAATVGIVFTLREIQSDHDKKANPRARMDYVGAGLLLLIVAAPLLILDLGEKILPWTDPVMIGLYAILPVLIFLFLRSQISPTGQTLIPLRFLRSKSVVAVFACGLPAWLSWDQVRKIVMLVTVHSNVTDI</sequence>
<dbReference type="Proteomes" id="UP001305414">
    <property type="component" value="Unassembled WGS sequence"/>
</dbReference>
<reference evidence="2 3" key="1">
    <citation type="submission" date="2023-10" db="EMBL/GenBank/DDBJ databases">
        <title>Draft genome sequence of Xylaria bambusicola isolate GMP-LS, the root and basal stem rot pathogen of sugarcane in Indonesia.</title>
        <authorList>
            <person name="Selvaraj P."/>
            <person name="Muralishankar V."/>
            <person name="Muruganantham S."/>
            <person name="Sp S."/>
            <person name="Haryani S."/>
            <person name="Lau K.J.X."/>
            <person name="Naqvi N.I."/>
        </authorList>
    </citation>
    <scope>NUCLEOTIDE SEQUENCE [LARGE SCALE GENOMIC DNA]</scope>
    <source>
        <strain evidence="2">GMP-LS</strain>
    </source>
</reference>
<evidence type="ECO:0000313" key="3">
    <source>
        <dbReference type="Proteomes" id="UP001305414"/>
    </source>
</evidence>
<keyword evidence="1" id="KW-0812">Transmembrane</keyword>
<dbReference type="EMBL" id="JAWHQM010000023">
    <property type="protein sequence ID" value="KAK5632159.1"/>
    <property type="molecule type" value="Genomic_DNA"/>
</dbReference>
<proteinExistence type="predicted"/>
<keyword evidence="3" id="KW-1185">Reference proteome</keyword>
<evidence type="ECO:0000256" key="1">
    <source>
        <dbReference type="SAM" id="Phobius"/>
    </source>
</evidence>
<feature type="transmembrane region" description="Helical" evidence="1">
    <location>
        <begin position="33"/>
        <end position="51"/>
    </location>
</feature>
<gene>
    <name evidence="2" type="ORF">RRF57_007873</name>
</gene>
<comment type="caution">
    <text evidence="2">The sequence shown here is derived from an EMBL/GenBank/DDBJ whole genome shotgun (WGS) entry which is preliminary data.</text>
</comment>